<organism evidence="2 3">
    <name type="scientific">Candidatus Gallimonas intestinigallinarum</name>
    <dbReference type="NCBI Taxonomy" id="2838604"/>
    <lineage>
        <taxon>Bacteria</taxon>
        <taxon>Bacillati</taxon>
        <taxon>Bacillota</taxon>
        <taxon>Clostridia</taxon>
        <taxon>Candidatus Gallimonas</taxon>
    </lineage>
</organism>
<dbReference type="AlphaFoldDB" id="A0A9D2IVG8"/>
<feature type="transmembrane region" description="Helical" evidence="1">
    <location>
        <begin position="381"/>
        <end position="401"/>
    </location>
</feature>
<sequence length="407" mass="44836">MKRAVYFWLTFLPTIGLVLLLAILGGQFAWGELTTTLAAVAPLLLFCLIYVIGSVAAGRKIAAYGKRGEYEKIIGFARTMEKWYYGGKNGSNYHILAAAAYFQLNEDERFWQETEQVTDPRWAASKSYVRAVFFVVHHDLPHAREQYAQCLVAARGSKWAAQLQRLDELLKVIDPSECEARSARIDRLLAQSENARIRKFLTEERDRSASAEASLPPFLTQEDIAASGRPAALPAKKKVSFLALGYIFLVFALVFVIVLLFAPQAIPVATEENTTQYNATVKEDVTISADAADLPFVAVEEFTGELNILTATFIDGREVLSLERGDSLTLLLFEQDVASLERGGFADVAALSVNGEAVITPESYNAYWQGNAAGMRTTATVIASIFAALTVLCFAVHILSLRKSRAK</sequence>
<protein>
    <submittedName>
        <fullName evidence="2">Uncharacterized protein</fullName>
    </submittedName>
</protein>
<dbReference type="Proteomes" id="UP000824044">
    <property type="component" value="Unassembled WGS sequence"/>
</dbReference>
<comment type="caution">
    <text evidence="2">The sequence shown here is derived from an EMBL/GenBank/DDBJ whole genome shotgun (WGS) entry which is preliminary data.</text>
</comment>
<feature type="transmembrane region" description="Helical" evidence="1">
    <location>
        <begin position="36"/>
        <end position="57"/>
    </location>
</feature>
<keyword evidence="1" id="KW-0812">Transmembrane</keyword>
<feature type="transmembrane region" description="Helical" evidence="1">
    <location>
        <begin position="7"/>
        <end position="30"/>
    </location>
</feature>
<gene>
    <name evidence="2" type="ORF">H9812_02345</name>
</gene>
<reference evidence="2" key="2">
    <citation type="submission" date="2021-04" db="EMBL/GenBank/DDBJ databases">
        <authorList>
            <person name="Gilroy R."/>
        </authorList>
    </citation>
    <scope>NUCLEOTIDE SEQUENCE</scope>
    <source>
        <strain evidence="2">CHK33-5263</strain>
    </source>
</reference>
<keyword evidence="1" id="KW-0472">Membrane</keyword>
<evidence type="ECO:0000313" key="3">
    <source>
        <dbReference type="Proteomes" id="UP000824044"/>
    </source>
</evidence>
<accession>A0A9D2IVG8</accession>
<dbReference type="EMBL" id="DXBS01000049">
    <property type="protein sequence ID" value="HIZ24300.1"/>
    <property type="molecule type" value="Genomic_DNA"/>
</dbReference>
<reference evidence="2" key="1">
    <citation type="journal article" date="2021" name="PeerJ">
        <title>Extensive microbial diversity within the chicken gut microbiome revealed by metagenomics and culture.</title>
        <authorList>
            <person name="Gilroy R."/>
            <person name="Ravi A."/>
            <person name="Getino M."/>
            <person name="Pursley I."/>
            <person name="Horton D.L."/>
            <person name="Alikhan N.F."/>
            <person name="Baker D."/>
            <person name="Gharbi K."/>
            <person name="Hall N."/>
            <person name="Watson M."/>
            <person name="Adriaenssens E.M."/>
            <person name="Foster-Nyarko E."/>
            <person name="Jarju S."/>
            <person name="Secka A."/>
            <person name="Antonio M."/>
            <person name="Oren A."/>
            <person name="Chaudhuri R.R."/>
            <person name="La Ragione R."/>
            <person name="Hildebrand F."/>
            <person name="Pallen M.J."/>
        </authorList>
    </citation>
    <scope>NUCLEOTIDE SEQUENCE</scope>
    <source>
        <strain evidence="2">CHK33-5263</strain>
    </source>
</reference>
<evidence type="ECO:0000256" key="1">
    <source>
        <dbReference type="SAM" id="Phobius"/>
    </source>
</evidence>
<feature type="transmembrane region" description="Helical" evidence="1">
    <location>
        <begin position="239"/>
        <end position="262"/>
    </location>
</feature>
<keyword evidence="1" id="KW-1133">Transmembrane helix</keyword>
<proteinExistence type="predicted"/>
<evidence type="ECO:0000313" key="2">
    <source>
        <dbReference type="EMBL" id="HIZ24300.1"/>
    </source>
</evidence>
<name>A0A9D2IVG8_9FIRM</name>